<gene>
    <name evidence="13 14" type="primary">lpxK</name>
    <name evidence="14" type="ORF">GAK30_02691</name>
</gene>
<name>A0A7V8FMK7_9BURK</name>
<comment type="similarity">
    <text evidence="13">Belongs to the LpxK family.</text>
</comment>
<dbReference type="Proteomes" id="UP000461670">
    <property type="component" value="Unassembled WGS sequence"/>
</dbReference>
<comment type="function">
    <text evidence="1 13">Transfers the gamma-phosphate of ATP to the 4'-position of a tetraacyldisaccharide 1-phosphate intermediate (termed DS-1-P) to form tetraacyldisaccharide 1,4'-bis-phosphate (lipid IVA).</text>
</comment>
<evidence type="ECO:0000256" key="10">
    <source>
        <dbReference type="ARBA" id="ARBA00022840"/>
    </source>
</evidence>
<keyword evidence="9 13" id="KW-0418">Kinase</keyword>
<evidence type="ECO:0000256" key="11">
    <source>
        <dbReference type="ARBA" id="ARBA00023098"/>
    </source>
</evidence>
<dbReference type="HAMAP" id="MF_00409">
    <property type="entry name" value="LpxK"/>
    <property type="match status" value="1"/>
</dbReference>
<dbReference type="GO" id="GO:0009245">
    <property type="term" value="P:lipid A biosynthetic process"/>
    <property type="evidence" value="ECO:0007669"/>
    <property type="project" value="UniProtKB-UniRule"/>
</dbReference>
<dbReference type="GO" id="GO:0009244">
    <property type="term" value="P:lipopolysaccharide core region biosynthetic process"/>
    <property type="evidence" value="ECO:0007669"/>
    <property type="project" value="TreeGrafter"/>
</dbReference>
<keyword evidence="6 13" id="KW-0441">Lipid A biosynthesis</keyword>
<organism evidence="14 15">
    <name type="scientific">Paracidovorax wautersii</name>
    <dbReference type="NCBI Taxonomy" id="1177982"/>
    <lineage>
        <taxon>Bacteria</taxon>
        <taxon>Pseudomonadati</taxon>
        <taxon>Pseudomonadota</taxon>
        <taxon>Betaproteobacteria</taxon>
        <taxon>Burkholderiales</taxon>
        <taxon>Comamonadaceae</taxon>
        <taxon>Paracidovorax</taxon>
    </lineage>
</organism>
<reference evidence="15" key="1">
    <citation type="journal article" date="2020" name="MBio">
        <title>Horizontal gene transfer to a defensive symbiont with a reduced genome amongst a multipartite beetle microbiome.</title>
        <authorList>
            <person name="Waterworth S.C."/>
            <person name="Florez L.V."/>
            <person name="Rees E.R."/>
            <person name="Hertweck C."/>
            <person name="Kaltenpoth M."/>
            <person name="Kwan J.C."/>
        </authorList>
    </citation>
    <scope>NUCLEOTIDE SEQUENCE [LARGE SCALE GENOMIC DNA]</scope>
</reference>
<keyword evidence="5 13" id="KW-0444">Lipid biosynthesis</keyword>
<comment type="caution">
    <text evidence="14">The sequence shown here is derived from an EMBL/GenBank/DDBJ whole genome shotgun (WGS) entry which is preliminary data.</text>
</comment>
<keyword evidence="11 13" id="KW-0443">Lipid metabolism</keyword>
<evidence type="ECO:0000256" key="4">
    <source>
        <dbReference type="ARBA" id="ARBA00016436"/>
    </source>
</evidence>
<accession>A0A7V8FMK7</accession>
<keyword evidence="7 13" id="KW-0808">Transferase</keyword>
<dbReference type="InterPro" id="IPR027417">
    <property type="entry name" value="P-loop_NTPase"/>
</dbReference>
<evidence type="ECO:0000256" key="7">
    <source>
        <dbReference type="ARBA" id="ARBA00022679"/>
    </source>
</evidence>
<dbReference type="GO" id="GO:0009029">
    <property type="term" value="F:lipid-A 4'-kinase activity"/>
    <property type="evidence" value="ECO:0007669"/>
    <property type="project" value="UniProtKB-UniRule"/>
</dbReference>
<feature type="binding site" evidence="13">
    <location>
        <begin position="64"/>
        <end position="71"/>
    </location>
    <ligand>
        <name>ATP</name>
        <dbReference type="ChEBI" id="CHEBI:30616"/>
    </ligand>
</feature>
<comment type="pathway">
    <text evidence="2 13">Glycolipid biosynthesis; lipid IV(A) biosynthesis; lipid IV(A) from (3R)-3-hydroxytetradecanoyl-[acyl-carrier-protein] and UDP-N-acetyl-alpha-D-glucosamine: step 6/6.</text>
</comment>
<dbReference type="GO" id="GO:0005524">
    <property type="term" value="F:ATP binding"/>
    <property type="evidence" value="ECO:0007669"/>
    <property type="project" value="UniProtKB-UniRule"/>
</dbReference>
<dbReference type="PANTHER" id="PTHR42724:SF1">
    <property type="entry name" value="TETRAACYLDISACCHARIDE 4'-KINASE, MITOCHONDRIAL-RELATED"/>
    <property type="match status" value="1"/>
</dbReference>
<evidence type="ECO:0000256" key="6">
    <source>
        <dbReference type="ARBA" id="ARBA00022556"/>
    </source>
</evidence>
<dbReference type="GO" id="GO:0005886">
    <property type="term" value="C:plasma membrane"/>
    <property type="evidence" value="ECO:0007669"/>
    <property type="project" value="TreeGrafter"/>
</dbReference>
<evidence type="ECO:0000313" key="14">
    <source>
        <dbReference type="EMBL" id="KAF1020178.1"/>
    </source>
</evidence>
<keyword evidence="8 13" id="KW-0547">Nucleotide-binding</keyword>
<dbReference type="EMBL" id="WNDQ01000040">
    <property type="protein sequence ID" value="KAF1020178.1"/>
    <property type="molecule type" value="Genomic_DNA"/>
</dbReference>
<dbReference type="PANTHER" id="PTHR42724">
    <property type="entry name" value="TETRAACYLDISACCHARIDE 4'-KINASE"/>
    <property type="match status" value="1"/>
</dbReference>
<sequence length="341" mass="36080">MRSASRPAPATPSHWLSRSLRARLLLPLSWLYGGLAALHRGGYRRGLRPVARLPVPVIVVGNVVAGGAGKTPTTIAIVRHLQAQGWQPGIVSRGYGRQVAPGQDDVQAVAPDTPASLAGDEPLLMARHTGVPVFVGRRRAEAALALLARHPATDILVCDDGLQHHALARDVEICVFDERGAGNGWLLPAGPLREAWPRPASSVPLLVLHTGQQVPAALAGSGHHARRRLADHAVDAQGRTTPLAALRGQHLAAIAGIARPQAFFDMLAQAGLTIASQASLPDHYAFDGGIPLEHTGQTLVCTEKDAVKIWPHAPAALAVPLELEVPQAFWHELDGVLARLG</sequence>
<dbReference type="InterPro" id="IPR003758">
    <property type="entry name" value="LpxK"/>
</dbReference>
<dbReference type="Pfam" id="PF02606">
    <property type="entry name" value="LpxK"/>
    <property type="match status" value="1"/>
</dbReference>
<protein>
    <recommendedName>
        <fullName evidence="4 13">Tetraacyldisaccharide 4'-kinase</fullName>
        <ecNumber evidence="3 13">2.7.1.130</ecNumber>
    </recommendedName>
    <alternativeName>
        <fullName evidence="12 13">Lipid A 4'-kinase</fullName>
    </alternativeName>
</protein>
<dbReference type="AlphaFoldDB" id="A0A7V8FMK7"/>
<evidence type="ECO:0000313" key="15">
    <source>
        <dbReference type="Proteomes" id="UP000461670"/>
    </source>
</evidence>
<evidence type="ECO:0000256" key="13">
    <source>
        <dbReference type="HAMAP-Rule" id="MF_00409"/>
    </source>
</evidence>
<comment type="catalytic activity">
    <reaction evidence="13">
        <text>a lipid A disaccharide + ATP = a lipid IVA + ADP + H(+)</text>
        <dbReference type="Rhea" id="RHEA:67840"/>
        <dbReference type="ChEBI" id="CHEBI:15378"/>
        <dbReference type="ChEBI" id="CHEBI:30616"/>
        <dbReference type="ChEBI" id="CHEBI:176343"/>
        <dbReference type="ChEBI" id="CHEBI:176425"/>
        <dbReference type="ChEBI" id="CHEBI:456216"/>
        <dbReference type="EC" id="2.7.1.130"/>
    </reaction>
</comment>
<evidence type="ECO:0000256" key="2">
    <source>
        <dbReference type="ARBA" id="ARBA00004870"/>
    </source>
</evidence>
<dbReference type="SUPFAM" id="SSF52540">
    <property type="entry name" value="P-loop containing nucleoside triphosphate hydrolases"/>
    <property type="match status" value="1"/>
</dbReference>
<proteinExistence type="inferred from homology"/>
<evidence type="ECO:0000256" key="5">
    <source>
        <dbReference type="ARBA" id="ARBA00022516"/>
    </source>
</evidence>
<dbReference type="EC" id="2.7.1.130" evidence="3 13"/>
<evidence type="ECO:0000256" key="3">
    <source>
        <dbReference type="ARBA" id="ARBA00012071"/>
    </source>
</evidence>
<evidence type="ECO:0000256" key="1">
    <source>
        <dbReference type="ARBA" id="ARBA00002274"/>
    </source>
</evidence>
<keyword evidence="10 13" id="KW-0067">ATP-binding</keyword>
<evidence type="ECO:0000256" key="12">
    <source>
        <dbReference type="ARBA" id="ARBA00029757"/>
    </source>
</evidence>
<dbReference type="NCBIfam" id="TIGR00682">
    <property type="entry name" value="lpxK"/>
    <property type="match status" value="1"/>
</dbReference>
<evidence type="ECO:0000256" key="9">
    <source>
        <dbReference type="ARBA" id="ARBA00022777"/>
    </source>
</evidence>
<dbReference type="UniPathway" id="UPA00359">
    <property type="reaction ID" value="UER00482"/>
</dbReference>
<evidence type="ECO:0000256" key="8">
    <source>
        <dbReference type="ARBA" id="ARBA00022741"/>
    </source>
</evidence>